<proteinExistence type="predicted"/>
<accession>C0GCL1</accession>
<dbReference type="RefSeq" id="WP_008514031.1">
    <property type="nucleotide sequence ID" value="NZ_ACJM01000001.1"/>
</dbReference>
<keyword evidence="1" id="KW-0472">Membrane</keyword>
<keyword evidence="1" id="KW-0812">Transmembrane</keyword>
<sequence>MLGMVDAWVSAAWILSVGSAVGCVVYGAMHWNYEDEE</sequence>
<keyword evidence="3" id="KW-1185">Reference proteome</keyword>
<comment type="caution">
    <text evidence="2">The sequence shown here is derived from an EMBL/GenBank/DDBJ whole genome shotgun (WGS) entry which is preliminary data.</text>
</comment>
<name>C0GCL1_DETAL</name>
<dbReference type="EMBL" id="ACJM01000001">
    <property type="protein sequence ID" value="EEG78946.1"/>
    <property type="molecule type" value="Genomic_DNA"/>
</dbReference>
<organism evidence="2 3">
    <name type="scientific">Dethiobacter alkaliphilus AHT 1</name>
    <dbReference type="NCBI Taxonomy" id="555088"/>
    <lineage>
        <taxon>Bacteria</taxon>
        <taxon>Bacillati</taxon>
        <taxon>Bacillota</taxon>
        <taxon>Dethiobacteria</taxon>
        <taxon>Dethiobacterales</taxon>
        <taxon>Dethiobacteraceae</taxon>
        <taxon>Dethiobacter</taxon>
    </lineage>
</organism>
<evidence type="ECO:0000313" key="3">
    <source>
        <dbReference type="Proteomes" id="UP000006443"/>
    </source>
</evidence>
<protein>
    <submittedName>
        <fullName evidence="2">Uncharacterized protein</fullName>
    </submittedName>
</protein>
<dbReference type="InterPro" id="IPR054615">
    <property type="entry name" value="Symport_access"/>
</dbReference>
<dbReference type="Proteomes" id="UP000006443">
    <property type="component" value="Unassembled WGS sequence"/>
</dbReference>
<reference evidence="2 3" key="1">
    <citation type="submission" date="2009-02" db="EMBL/GenBank/DDBJ databases">
        <title>Sequencing of the draft genome and assembly of Dethiobacter alkaliphilus AHT 1.</title>
        <authorList>
            <consortium name="US DOE Joint Genome Institute (JGI-PGF)"/>
            <person name="Lucas S."/>
            <person name="Copeland A."/>
            <person name="Lapidus A."/>
            <person name="Glavina del Rio T."/>
            <person name="Dalin E."/>
            <person name="Tice H."/>
            <person name="Bruce D."/>
            <person name="Goodwin L."/>
            <person name="Pitluck S."/>
            <person name="Larimer F."/>
            <person name="Land M.L."/>
            <person name="Hauser L."/>
            <person name="Muyzer G."/>
        </authorList>
    </citation>
    <scope>NUCLEOTIDE SEQUENCE [LARGE SCALE GENOMIC DNA]</scope>
    <source>
        <strain evidence="2 3">AHT 1</strain>
    </source>
</reference>
<feature type="transmembrane region" description="Helical" evidence="1">
    <location>
        <begin position="7"/>
        <end position="29"/>
    </location>
</feature>
<keyword evidence="1" id="KW-1133">Transmembrane helix</keyword>
<dbReference type="AlphaFoldDB" id="C0GCL1"/>
<evidence type="ECO:0000256" key="1">
    <source>
        <dbReference type="SAM" id="Phobius"/>
    </source>
</evidence>
<dbReference type="NCBIfam" id="NF045580">
    <property type="entry name" value="symport_access"/>
    <property type="match status" value="1"/>
</dbReference>
<evidence type="ECO:0000313" key="2">
    <source>
        <dbReference type="EMBL" id="EEG78946.1"/>
    </source>
</evidence>
<gene>
    <name evidence="2" type="ORF">DealDRAFT_0220</name>
</gene>